<gene>
    <name evidence="2" type="ordered locus">MYPU_1210</name>
</gene>
<dbReference type="STRING" id="272635.gene:17576702"/>
<name>Q98R89_MYCPU</name>
<dbReference type="PIR" id="A90527">
    <property type="entry name" value="A90527"/>
</dbReference>
<feature type="transmembrane region" description="Helical" evidence="1">
    <location>
        <begin position="211"/>
        <end position="232"/>
    </location>
</feature>
<sequence>MNQETLKEMSDKKYKNIIRAEKIKTTIYLIILASISFALIAILFLNVYVYPSDPFYEDATKLNRFISFMIAGAIALVLSRFFYLAYIFQKFKSNDKYYNLKNIYIKLYTNKVSYTLTFISLLWISILSSLLFYFLRDKKWTVGSIELINFKNVFDQNSLVFSLMGVATILLIAAYILLIIWTSFKIKKIKKIYELDNVSMKDIKPKTKKKIISWLVIFILINTLIVLIIYFYSRFTPVLTQILGA</sequence>
<keyword evidence="3" id="KW-1185">Reference proteome</keyword>
<feature type="transmembrane region" description="Helical" evidence="1">
    <location>
        <begin position="114"/>
        <end position="135"/>
    </location>
</feature>
<reference evidence="2 3" key="1">
    <citation type="journal article" date="2001" name="Nucleic Acids Res.">
        <title>The complete genome sequence of the murine respiratory pathogen Mycoplasma pulmonis.</title>
        <authorList>
            <person name="Chambaud I."/>
            <person name="Heilig R."/>
            <person name="Ferris S."/>
            <person name="Barbe V."/>
            <person name="Samson D."/>
            <person name="Galisson F."/>
            <person name="Moszer I."/>
            <person name="Dybvig K."/>
            <person name="Wroblewski H."/>
            <person name="Viari A."/>
            <person name="Rocha E.P.C."/>
            <person name="Blanchard A."/>
        </authorList>
    </citation>
    <scope>NUCLEOTIDE SEQUENCE [LARGE SCALE GENOMIC DNA]</scope>
    <source>
        <strain evidence="2 3">UAB CTIP</strain>
    </source>
</reference>
<dbReference type="BioCyc" id="MPUL272635:G1GT6-120-MONOMER"/>
<evidence type="ECO:0000313" key="2">
    <source>
        <dbReference type="EMBL" id="CAC13294.1"/>
    </source>
</evidence>
<feature type="transmembrane region" description="Helical" evidence="1">
    <location>
        <begin position="25"/>
        <end position="45"/>
    </location>
</feature>
<dbReference type="Proteomes" id="UP000000528">
    <property type="component" value="Chromosome"/>
</dbReference>
<feature type="transmembrane region" description="Helical" evidence="1">
    <location>
        <begin position="65"/>
        <end position="88"/>
    </location>
</feature>
<evidence type="ECO:0000313" key="3">
    <source>
        <dbReference type="Proteomes" id="UP000000528"/>
    </source>
</evidence>
<keyword evidence="1" id="KW-0472">Membrane</keyword>
<protein>
    <submittedName>
        <fullName evidence="2">Uncharacterized protein</fullName>
    </submittedName>
</protein>
<dbReference type="HOGENOM" id="CLU_1132627_0_0_14"/>
<organism evidence="3">
    <name type="scientific">Mycoplasmopsis pulmonis (strain UAB CTIP)</name>
    <name type="common">Mycoplasma pulmonis</name>
    <dbReference type="NCBI Taxonomy" id="272635"/>
    <lineage>
        <taxon>Bacteria</taxon>
        <taxon>Bacillati</taxon>
        <taxon>Mycoplasmatota</taxon>
        <taxon>Mycoplasmoidales</taxon>
        <taxon>Metamycoplasmataceae</taxon>
        <taxon>Mycoplasmopsis</taxon>
    </lineage>
</organism>
<evidence type="ECO:0000256" key="1">
    <source>
        <dbReference type="SAM" id="Phobius"/>
    </source>
</evidence>
<dbReference type="KEGG" id="mpu:MYPU_1210"/>
<feature type="transmembrane region" description="Helical" evidence="1">
    <location>
        <begin position="159"/>
        <end position="181"/>
    </location>
</feature>
<proteinExistence type="predicted"/>
<accession>Q98R89</accession>
<keyword evidence="1" id="KW-0812">Transmembrane</keyword>
<dbReference type="RefSeq" id="WP_010924925.1">
    <property type="nucleotide sequence ID" value="NC_002771.1"/>
</dbReference>
<dbReference type="AlphaFoldDB" id="Q98R89"/>
<dbReference type="EMBL" id="AL445563">
    <property type="protein sequence ID" value="CAC13294.1"/>
    <property type="molecule type" value="Genomic_DNA"/>
</dbReference>
<keyword evidence="1" id="KW-1133">Transmembrane helix</keyword>